<dbReference type="PANTHER" id="PTHR43584:SF8">
    <property type="entry name" value="N-ACETYLMURAMATE ALPHA-1-PHOSPHATE URIDYLYLTRANSFERASE"/>
    <property type="match status" value="1"/>
</dbReference>
<dbReference type="GO" id="GO:0016779">
    <property type="term" value="F:nucleotidyltransferase activity"/>
    <property type="evidence" value="ECO:0007669"/>
    <property type="project" value="UniProtKB-KW"/>
</dbReference>
<keyword evidence="1 4" id="KW-0808">Transferase</keyword>
<dbReference type="CDD" id="cd06422">
    <property type="entry name" value="NTP_transferase_like_1"/>
    <property type="match status" value="1"/>
</dbReference>
<accession>A0A1W1Y189</accession>
<dbReference type="Proteomes" id="UP000192761">
    <property type="component" value="Unassembled WGS sequence"/>
</dbReference>
<evidence type="ECO:0000256" key="1">
    <source>
        <dbReference type="ARBA" id="ARBA00022679"/>
    </source>
</evidence>
<gene>
    <name evidence="4" type="ORF">SAMN02745857_03929</name>
</gene>
<organism evidence="4 5">
    <name type="scientific">Andreprevotia lacus DSM 23236</name>
    <dbReference type="NCBI Taxonomy" id="1121001"/>
    <lineage>
        <taxon>Bacteria</taxon>
        <taxon>Pseudomonadati</taxon>
        <taxon>Pseudomonadota</taxon>
        <taxon>Betaproteobacteria</taxon>
        <taxon>Neisseriales</taxon>
        <taxon>Chitinibacteraceae</taxon>
        <taxon>Andreprevotia</taxon>
    </lineage>
</organism>
<dbReference type="InterPro" id="IPR054790">
    <property type="entry name" value="MurU"/>
</dbReference>
<sequence>MKAMILAAGRGERMRPLTDRCPKPLLDVAGTPLIGWHLKRLAAAGIRDIVINHAWLGQMIVDALGDGAAYGVHIAYSPEAAALETAGGIATALPLLGAAPFLVVNGDIFTDYDFAALAATTASLGGEGASLAHLVLTPKAGYPTGRDLTLASDGQARLCGEGDAPMTFCGIAAYHPDFFAGVPAGQPSPLLPHFIEGMAQGRVSAERFDGLWLDVGTVERLAQAAELATNTIHPV</sequence>
<keyword evidence="2" id="KW-0548">Nucleotidyltransferase</keyword>
<name>A0A1W1Y189_9NEIS</name>
<dbReference type="RefSeq" id="WP_084092854.1">
    <property type="nucleotide sequence ID" value="NZ_FWXD01000037.1"/>
</dbReference>
<dbReference type="Gene3D" id="3.90.550.10">
    <property type="entry name" value="Spore Coat Polysaccharide Biosynthesis Protein SpsA, Chain A"/>
    <property type="match status" value="1"/>
</dbReference>
<protein>
    <submittedName>
        <fullName evidence="4">Nucleotidyl transferase</fullName>
    </submittedName>
</protein>
<dbReference type="InterPro" id="IPR029044">
    <property type="entry name" value="Nucleotide-diphossugar_trans"/>
</dbReference>
<dbReference type="EMBL" id="FWXD01000037">
    <property type="protein sequence ID" value="SMC29571.1"/>
    <property type="molecule type" value="Genomic_DNA"/>
</dbReference>
<evidence type="ECO:0000313" key="5">
    <source>
        <dbReference type="Proteomes" id="UP000192761"/>
    </source>
</evidence>
<dbReference type="AlphaFoldDB" id="A0A1W1Y189"/>
<dbReference type="SUPFAM" id="SSF53448">
    <property type="entry name" value="Nucleotide-diphospho-sugar transferases"/>
    <property type="match status" value="1"/>
</dbReference>
<evidence type="ECO:0000313" key="4">
    <source>
        <dbReference type="EMBL" id="SMC29571.1"/>
    </source>
</evidence>
<dbReference type="PANTHER" id="PTHR43584">
    <property type="entry name" value="NUCLEOTIDYL TRANSFERASE"/>
    <property type="match status" value="1"/>
</dbReference>
<dbReference type="InterPro" id="IPR050065">
    <property type="entry name" value="GlmU-like"/>
</dbReference>
<keyword evidence="5" id="KW-1185">Reference proteome</keyword>
<evidence type="ECO:0000256" key="2">
    <source>
        <dbReference type="ARBA" id="ARBA00022695"/>
    </source>
</evidence>
<dbReference type="InterPro" id="IPR005835">
    <property type="entry name" value="NTP_transferase_dom"/>
</dbReference>
<dbReference type="STRING" id="1121001.SAMN02745857_03929"/>
<feature type="domain" description="Nucleotidyl transferase" evidence="3">
    <location>
        <begin position="2"/>
        <end position="128"/>
    </location>
</feature>
<proteinExistence type="predicted"/>
<dbReference type="OrthoDB" id="9788272at2"/>
<evidence type="ECO:0000259" key="3">
    <source>
        <dbReference type="Pfam" id="PF00483"/>
    </source>
</evidence>
<dbReference type="Pfam" id="PF00483">
    <property type="entry name" value="NTP_transferase"/>
    <property type="match status" value="1"/>
</dbReference>
<reference evidence="4 5" key="1">
    <citation type="submission" date="2017-04" db="EMBL/GenBank/DDBJ databases">
        <authorList>
            <person name="Afonso C.L."/>
            <person name="Miller P.J."/>
            <person name="Scott M.A."/>
            <person name="Spackman E."/>
            <person name="Goraichik I."/>
            <person name="Dimitrov K.M."/>
            <person name="Suarez D.L."/>
            <person name="Swayne D.E."/>
        </authorList>
    </citation>
    <scope>NUCLEOTIDE SEQUENCE [LARGE SCALE GENOMIC DNA]</scope>
    <source>
        <strain evidence="4 5">DSM 23236</strain>
    </source>
</reference>
<dbReference type="NCBIfam" id="NF045761">
    <property type="entry name" value="NAMPUrTaseMurU"/>
    <property type="match status" value="1"/>
</dbReference>